<reference evidence="1 2" key="1">
    <citation type="submission" date="2011-07" db="EMBL/GenBank/DDBJ databases">
        <authorList>
            <person name="Harkins D.M."/>
            <person name="Madupu R."/>
            <person name="Durkin A.S."/>
            <person name="Torralba M."/>
            <person name="Methe B."/>
            <person name="Sutton G.G."/>
            <person name="Nelson K.E."/>
        </authorList>
    </citation>
    <scope>NUCLEOTIDE SEQUENCE [LARGE SCALE GENOMIC DNA]</scope>
    <source>
        <strain evidence="1 2">HK 85</strain>
    </source>
</reference>
<name>F9Q9W2_9PAST</name>
<protein>
    <submittedName>
        <fullName evidence="1">Uncharacterized protein</fullName>
    </submittedName>
</protein>
<organism evidence="1 2">
    <name type="scientific">Haemophilus pittmaniae HK 85</name>
    <dbReference type="NCBI Taxonomy" id="1035188"/>
    <lineage>
        <taxon>Bacteria</taxon>
        <taxon>Pseudomonadati</taxon>
        <taxon>Pseudomonadota</taxon>
        <taxon>Gammaproteobacteria</taxon>
        <taxon>Pasteurellales</taxon>
        <taxon>Pasteurellaceae</taxon>
        <taxon>Haemophilus</taxon>
    </lineage>
</organism>
<dbReference type="AlphaFoldDB" id="F9Q9W2"/>
<proteinExistence type="predicted"/>
<dbReference type="EMBL" id="AFUV01000014">
    <property type="protein sequence ID" value="EGV05798.1"/>
    <property type="molecule type" value="Genomic_DNA"/>
</dbReference>
<evidence type="ECO:0000313" key="2">
    <source>
        <dbReference type="Proteomes" id="UP000006235"/>
    </source>
</evidence>
<dbReference type="STRING" id="1035188.HMPREF9952_0815"/>
<dbReference type="Proteomes" id="UP000006235">
    <property type="component" value="Unassembled WGS sequence"/>
</dbReference>
<evidence type="ECO:0000313" key="1">
    <source>
        <dbReference type="EMBL" id="EGV05798.1"/>
    </source>
</evidence>
<comment type="caution">
    <text evidence="1">The sequence shown here is derived from an EMBL/GenBank/DDBJ whole genome shotgun (WGS) entry which is preliminary data.</text>
</comment>
<dbReference type="RefSeq" id="WP_007242754.1">
    <property type="nucleotide sequence ID" value="NZ_AFUV01000014.1"/>
</dbReference>
<gene>
    <name evidence="1" type="ORF">HMPREF9952_0815</name>
</gene>
<sequence length="142" mass="15916">MGKIGENVGVLIKKGLEMSKFLKLNFVKENFIMGKTGKTSKLEHMSDGYEHLEMYLNADLITHFIECEDIPCDGSSRCDDDFSEILETGTILWLSDDGVKAVDEICERLYDANITSEYSTSKGANFVLVANTVEDILAQLEY</sequence>
<accession>F9Q9W2</accession>